<keyword evidence="3" id="KW-1133">Transmembrane helix</keyword>
<evidence type="ECO:0000256" key="2">
    <source>
        <dbReference type="ARBA" id="ARBA00022598"/>
    </source>
</evidence>
<evidence type="ECO:0000313" key="6">
    <source>
        <dbReference type="Proteomes" id="UP000646827"/>
    </source>
</evidence>
<name>A0A8H7RWK8_9FUNG</name>
<dbReference type="AlphaFoldDB" id="A0A8H7RWK8"/>
<feature type="domain" description="AMP-dependent synthetase/ligase" evidence="4">
    <location>
        <begin position="25"/>
        <end position="296"/>
    </location>
</feature>
<dbReference type="PANTHER" id="PTHR24096:SF149">
    <property type="entry name" value="AMP-BINDING DOMAIN-CONTAINING PROTEIN-RELATED"/>
    <property type="match status" value="1"/>
</dbReference>
<evidence type="ECO:0000313" key="5">
    <source>
        <dbReference type="EMBL" id="KAG2217938.1"/>
    </source>
</evidence>
<sequence length="297" mass="33100">MYSKQYKFTNVAEIMLSNPMGRPQHHPMFADAYTGESITLYYFRQLVHYFHAGLKRLGLKRGDTIYMAPIYLGVMSAVLNNLLYTTGMTISPANTSYVSHELQYQLQVGEAKVLIAHPSNLDKALEAAALAGIPASNVFSIVPDLQKRASLWLDDFIDFKQPPLSPVKMTHEESVNTVGYLCFSGGTIGRSKGVMTSHYNIISLIVESDSYYGTFKDPSIRKIILAALPLYHFGGIHRAFTIGIPAGATTIILEKYSVKSACEVIQRFKVTDFQTAPPIIINFLRDPQVDKYDLSSQ</sequence>
<dbReference type="Pfam" id="PF00501">
    <property type="entry name" value="AMP-binding"/>
    <property type="match status" value="1"/>
</dbReference>
<reference evidence="5 6" key="1">
    <citation type="submission" date="2020-12" db="EMBL/GenBank/DDBJ databases">
        <title>Metabolic potential, ecology and presence of endohyphal bacteria is reflected in genomic diversity of Mucoromycotina.</title>
        <authorList>
            <person name="Muszewska A."/>
            <person name="Okrasinska A."/>
            <person name="Steczkiewicz K."/>
            <person name="Drgas O."/>
            <person name="Orlowska M."/>
            <person name="Perlinska-Lenart U."/>
            <person name="Aleksandrzak-Piekarczyk T."/>
            <person name="Szatraj K."/>
            <person name="Zielenkiewicz U."/>
            <person name="Pilsyk S."/>
            <person name="Malc E."/>
            <person name="Mieczkowski P."/>
            <person name="Kruszewska J.S."/>
            <person name="Biernat P."/>
            <person name="Pawlowska J."/>
        </authorList>
    </citation>
    <scope>NUCLEOTIDE SEQUENCE [LARGE SCALE GENOMIC DNA]</scope>
    <source>
        <strain evidence="5 6">CBS 142.35</strain>
    </source>
</reference>
<proteinExistence type="inferred from homology"/>
<comment type="caution">
    <text evidence="5">The sequence shown here is derived from an EMBL/GenBank/DDBJ whole genome shotgun (WGS) entry which is preliminary data.</text>
</comment>
<dbReference type="SUPFAM" id="SSF56801">
    <property type="entry name" value="Acetyl-CoA synthetase-like"/>
    <property type="match status" value="1"/>
</dbReference>
<keyword evidence="3" id="KW-0812">Transmembrane</keyword>
<dbReference type="PROSITE" id="PS00455">
    <property type="entry name" value="AMP_BINDING"/>
    <property type="match status" value="1"/>
</dbReference>
<evidence type="ECO:0000259" key="4">
    <source>
        <dbReference type="Pfam" id="PF00501"/>
    </source>
</evidence>
<evidence type="ECO:0000256" key="1">
    <source>
        <dbReference type="ARBA" id="ARBA00006432"/>
    </source>
</evidence>
<evidence type="ECO:0000256" key="3">
    <source>
        <dbReference type="SAM" id="Phobius"/>
    </source>
</evidence>
<keyword evidence="6" id="KW-1185">Reference proteome</keyword>
<dbReference type="Gene3D" id="3.40.50.980">
    <property type="match status" value="2"/>
</dbReference>
<dbReference type="InterPro" id="IPR020845">
    <property type="entry name" value="AMP-binding_CS"/>
</dbReference>
<feature type="non-terminal residue" evidence="5">
    <location>
        <position position="1"/>
    </location>
</feature>
<dbReference type="PANTHER" id="PTHR24096">
    <property type="entry name" value="LONG-CHAIN-FATTY-ACID--COA LIGASE"/>
    <property type="match status" value="1"/>
</dbReference>
<dbReference type="Proteomes" id="UP000646827">
    <property type="component" value="Unassembled WGS sequence"/>
</dbReference>
<comment type="similarity">
    <text evidence="1">Belongs to the ATP-dependent AMP-binding enzyme family.</text>
</comment>
<keyword evidence="3" id="KW-0472">Membrane</keyword>
<feature type="transmembrane region" description="Helical" evidence="3">
    <location>
        <begin position="65"/>
        <end position="84"/>
    </location>
</feature>
<gene>
    <name evidence="5" type="ORF">INT45_004065</name>
</gene>
<dbReference type="OrthoDB" id="10339407at2759"/>
<dbReference type="InterPro" id="IPR000873">
    <property type="entry name" value="AMP-dep_synth/lig_dom"/>
</dbReference>
<protein>
    <recommendedName>
        <fullName evidence="4">AMP-dependent synthetase/ligase domain-containing protein</fullName>
    </recommendedName>
</protein>
<accession>A0A8H7RWK8</accession>
<organism evidence="5 6">
    <name type="scientific">Circinella minor</name>
    <dbReference type="NCBI Taxonomy" id="1195481"/>
    <lineage>
        <taxon>Eukaryota</taxon>
        <taxon>Fungi</taxon>
        <taxon>Fungi incertae sedis</taxon>
        <taxon>Mucoromycota</taxon>
        <taxon>Mucoromycotina</taxon>
        <taxon>Mucoromycetes</taxon>
        <taxon>Mucorales</taxon>
        <taxon>Lichtheimiaceae</taxon>
        <taxon>Circinella</taxon>
    </lineage>
</organism>
<dbReference type="EMBL" id="JAEPRB010000262">
    <property type="protein sequence ID" value="KAG2217938.1"/>
    <property type="molecule type" value="Genomic_DNA"/>
</dbReference>
<dbReference type="GO" id="GO:0016405">
    <property type="term" value="F:CoA-ligase activity"/>
    <property type="evidence" value="ECO:0007669"/>
    <property type="project" value="TreeGrafter"/>
</dbReference>
<keyword evidence="2" id="KW-0436">Ligase</keyword>